<dbReference type="KEGG" id="abo:ABO_2396"/>
<dbReference type="EMBL" id="AM286690">
    <property type="protein sequence ID" value="CAL17843.1"/>
    <property type="molecule type" value="Genomic_DNA"/>
</dbReference>
<sequence>MPLDLHVQLAAFFRYRPSFQGFLAPHHIQYLHPRREVRPLGDGTGADIKLGPVQRALHTLIFKNFAFAQRHKHMATTGLSGIEAITQVVHHQLGVPRLHGAALSFR</sequence>
<reference evidence="1 2" key="1">
    <citation type="journal article" date="2006" name="Nat. Biotechnol.">
        <title>Genome sequence of the ubiquitous hydrocarbon-degrading marine bacterium Alcanivorax borkumensis.</title>
        <authorList>
            <person name="Schneiker S."/>
            <person name="Martins dos Santos V.A.P."/>
            <person name="Bartels D."/>
            <person name="Bekel T."/>
            <person name="Brecht M."/>
            <person name="Buhrmester J."/>
            <person name="Chernikova T.N."/>
            <person name="Denaro R."/>
            <person name="Ferrer M."/>
            <person name="Gertler C."/>
            <person name="Goesmann A."/>
            <person name="Golyshina O.V."/>
            <person name="Kaminski F."/>
            <person name="Khachane A.N."/>
            <person name="Lang S."/>
            <person name="Linke B."/>
            <person name="McHardy A.C."/>
            <person name="Meyer F."/>
            <person name="Nechitaylo T."/>
            <person name="Puehler A."/>
            <person name="Regenhardt D."/>
            <person name="Rupp O."/>
            <person name="Sabirova J.S."/>
            <person name="Selbitschka W."/>
            <person name="Yakimov M.M."/>
            <person name="Timmis K.N."/>
            <person name="Vorhoelter F.-J."/>
            <person name="Weidner S."/>
            <person name="Kaiser O."/>
            <person name="Golyshin P.N."/>
        </authorList>
    </citation>
    <scope>NUCLEOTIDE SEQUENCE [LARGE SCALE GENOMIC DNA]</scope>
    <source>
        <strain evidence="2">ATCC 700651 / DSM 11573 / NCIMB 13689 / SK2</strain>
    </source>
</reference>
<evidence type="ECO:0000313" key="1">
    <source>
        <dbReference type="EMBL" id="CAL17843.1"/>
    </source>
</evidence>
<dbReference type="Proteomes" id="UP000008871">
    <property type="component" value="Chromosome"/>
</dbReference>
<protein>
    <submittedName>
        <fullName evidence="1">Uncharacterized protein</fullName>
    </submittedName>
</protein>
<proteinExistence type="predicted"/>
<keyword evidence="2" id="KW-1185">Reference proteome</keyword>
<organism evidence="1 2">
    <name type="scientific">Alcanivorax borkumensis (strain ATCC 700651 / DSM 11573 / NCIMB 13689 / SK2)</name>
    <dbReference type="NCBI Taxonomy" id="393595"/>
    <lineage>
        <taxon>Bacteria</taxon>
        <taxon>Pseudomonadati</taxon>
        <taxon>Pseudomonadota</taxon>
        <taxon>Gammaproteobacteria</taxon>
        <taxon>Oceanospirillales</taxon>
        <taxon>Alcanivoracaceae</taxon>
        <taxon>Alcanivorax</taxon>
    </lineage>
</organism>
<dbReference type="HOGENOM" id="CLU_2217428_0_0_6"/>
<accession>Q0VLV5</accession>
<name>Q0VLV5_ALCBS</name>
<gene>
    <name evidence="1" type="ordered locus">ABO_2396</name>
</gene>
<dbReference type="AlphaFoldDB" id="Q0VLV5"/>
<evidence type="ECO:0000313" key="2">
    <source>
        <dbReference type="Proteomes" id="UP000008871"/>
    </source>
</evidence>